<evidence type="ECO:0000313" key="1">
    <source>
        <dbReference type="Proteomes" id="UP000492821"/>
    </source>
</evidence>
<evidence type="ECO:0000313" key="2">
    <source>
        <dbReference type="WBParaSite" id="Pan_g7312.t1"/>
    </source>
</evidence>
<dbReference type="PROSITE" id="PS51257">
    <property type="entry name" value="PROKAR_LIPOPROTEIN"/>
    <property type="match status" value="1"/>
</dbReference>
<dbReference type="AlphaFoldDB" id="A0A7E5A125"/>
<reference evidence="1" key="1">
    <citation type="journal article" date="2013" name="Genetics">
        <title>The draft genome and transcriptome of Panagrellus redivivus are shaped by the harsh demands of a free-living lifestyle.</title>
        <authorList>
            <person name="Srinivasan J."/>
            <person name="Dillman A.R."/>
            <person name="Macchietto M.G."/>
            <person name="Heikkinen L."/>
            <person name="Lakso M."/>
            <person name="Fracchia K.M."/>
            <person name="Antoshechkin I."/>
            <person name="Mortazavi A."/>
            <person name="Wong G."/>
            <person name="Sternberg P.W."/>
        </authorList>
    </citation>
    <scope>NUCLEOTIDE SEQUENCE [LARGE SCALE GENOMIC DNA]</scope>
    <source>
        <strain evidence="1">MT8872</strain>
    </source>
</reference>
<proteinExistence type="predicted"/>
<reference evidence="2" key="2">
    <citation type="submission" date="2020-10" db="UniProtKB">
        <authorList>
            <consortium name="WormBaseParasite"/>
        </authorList>
    </citation>
    <scope>IDENTIFICATION</scope>
</reference>
<organism evidence="1 2">
    <name type="scientific">Panagrellus redivivus</name>
    <name type="common">Microworm</name>
    <dbReference type="NCBI Taxonomy" id="6233"/>
    <lineage>
        <taxon>Eukaryota</taxon>
        <taxon>Metazoa</taxon>
        <taxon>Ecdysozoa</taxon>
        <taxon>Nematoda</taxon>
        <taxon>Chromadorea</taxon>
        <taxon>Rhabditida</taxon>
        <taxon>Tylenchina</taxon>
        <taxon>Panagrolaimomorpha</taxon>
        <taxon>Panagrolaimoidea</taxon>
        <taxon>Panagrolaimidae</taxon>
        <taxon>Panagrellus</taxon>
    </lineage>
</organism>
<dbReference type="WBParaSite" id="Pan_g7312.t1">
    <property type="protein sequence ID" value="Pan_g7312.t1"/>
    <property type="gene ID" value="Pan_g7312"/>
</dbReference>
<name>A0A7E5A125_PANRE</name>
<sequence length="112" mass="12320">MPLCKLSVPRVHCQESQLIHHGISGGTTLLACALPKPTPTSTLLRQSAPFFDVDIPKLSPQLLTMAPPYNEFALDFIVMSVVFRRCANILPSAFHCFFGFARSPRAPAPGRR</sequence>
<accession>A0A7E5A125</accession>
<protein>
    <submittedName>
        <fullName evidence="2">Uncharacterized protein</fullName>
    </submittedName>
</protein>
<keyword evidence="1" id="KW-1185">Reference proteome</keyword>
<dbReference type="Proteomes" id="UP000492821">
    <property type="component" value="Unassembled WGS sequence"/>
</dbReference>